<sequence length="487" mass="53539">MDKIKHKKIILPFISGLLLLISGCAQNYNNKTTFTQDELLAALNMVLGETTASDAAKKIAEKNGQNIGNLGFTETKYLAYDDKAGTFTVKVKGTKDGTPFDTTFNVSGFIHPYRNTLLNSPVYQEGNKLIFNKVIEKNTGLQEFIAEANAAKGIGYTSFSYTLMGSDKTVSIGDHSAYKLVAGFSENAGKIKIEAKYYIKYKTYTGSGEENVETDPVSNKTVSSDEPYFTKEDVFKYILDEVKKDDGFIQTGNKFASEFYARAVTSNKTPAGLFDTSKLQKYRDVYKPGSGGYLVLPDIDAAVYDPRNNGIKADDFAGTLHLTYYIATQDLINNIGSNGFIPKTLETTKTGFRKIDEATAKDLFSFALAKSTGNLTDWKASSISEDSLIKEQGTFSDMSWLTVLENVVLKGYTLSLNGYSNFVFDKVLADKNNAFLSKGRNGELMLIKSIKFSKEANTQDLKISIIFEGKNNGADGEPIVLTATPNL</sequence>
<dbReference type="EMBL" id="AGDW01000011">
    <property type="protein sequence ID" value="EMB32596.1"/>
    <property type="molecule type" value="Genomic_DNA"/>
</dbReference>
<protein>
    <recommendedName>
        <fullName evidence="3">Lipoprotein-associated type-17 domain-containing protein</fullName>
    </recommendedName>
</protein>
<accession>M2BA56</accession>
<name>M2BA56_TREDN</name>
<dbReference type="RefSeq" id="WP_002687559.1">
    <property type="nucleotide sequence ID" value="NZ_CM001794.1"/>
</dbReference>
<proteinExistence type="predicted"/>
<evidence type="ECO:0000313" key="2">
    <source>
        <dbReference type="EMBL" id="EMB32596.1"/>
    </source>
</evidence>
<dbReference type="AlphaFoldDB" id="M2BA56"/>
<gene>
    <name evidence="2" type="ORF">HMPREF9725_00625</name>
</gene>
<organism evidence="2">
    <name type="scientific">Treponema denticola H1-T</name>
    <dbReference type="NCBI Taxonomy" id="999431"/>
    <lineage>
        <taxon>Bacteria</taxon>
        <taxon>Pseudomonadati</taxon>
        <taxon>Spirochaetota</taxon>
        <taxon>Spirochaetia</taxon>
        <taxon>Spirochaetales</taxon>
        <taxon>Treponemataceae</taxon>
        <taxon>Treponema</taxon>
    </lineage>
</organism>
<evidence type="ECO:0000256" key="1">
    <source>
        <dbReference type="SAM" id="SignalP"/>
    </source>
</evidence>
<feature type="chain" id="PRO_5004020879" description="Lipoprotein-associated type-17 domain-containing protein" evidence="1">
    <location>
        <begin position="28"/>
        <end position="487"/>
    </location>
</feature>
<reference evidence="2" key="1">
    <citation type="submission" date="2012-01" db="EMBL/GenBank/DDBJ databases">
        <title>The Genome Sequence of Treponema denticola H1-T.</title>
        <authorList>
            <consortium name="The Broad Institute Genome Sequencing Platform"/>
            <person name="Earl A."/>
            <person name="Ward D."/>
            <person name="Feldgarden M."/>
            <person name="Gevers D."/>
            <person name="Blanton J.M."/>
            <person name="Fenno C.J."/>
            <person name="Baranova O.V."/>
            <person name="Mathney J."/>
            <person name="Dewhirst F.E."/>
            <person name="Izard J."/>
            <person name="Young S.K."/>
            <person name="Zeng Q."/>
            <person name="Gargeya S."/>
            <person name="Fitzgerald M."/>
            <person name="Haas B."/>
            <person name="Abouelleil A."/>
            <person name="Alvarado L."/>
            <person name="Arachchi H.M."/>
            <person name="Berlin A."/>
            <person name="Chapman S.B."/>
            <person name="Gearin G."/>
            <person name="Goldberg J."/>
            <person name="Griggs A."/>
            <person name="Gujja S."/>
            <person name="Hansen M."/>
            <person name="Heiman D."/>
            <person name="Howarth C."/>
            <person name="Larimer J."/>
            <person name="Lui A."/>
            <person name="MacDonald P.J.P."/>
            <person name="McCowen C."/>
            <person name="Montmayeur A."/>
            <person name="Murphy C."/>
            <person name="Neiman D."/>
            <person name="Pearson M."/>
            <person name="Priest M."/>
            <person name="Roberts A."/>
            <person name="Saif S."/>
            <person name="Shea T."/>
            <person name="Sisk P."/>
            <person name="Stolte C."/>
            <person name="Sykes S."/>
            <person name="Wortman J."/>
            <person name="Nusbaum C."/>
            <person name="Birren B."/>
        </authorList>
    </citation>
    <scope>NUCLEOTIDE SEQUENCE [LARGE SCALE GENOMIC DNA]</scope>
    <source>
        <strain evidence="2">H1-T</strain>
    </source>
</reference>
<dbReference type="HOGENOM" id="CLU_042409_0_0_12"/>
<dbReference type="PROSITE" id="PS51257">
    <property type="entry name" value="PROKAR_LIPOPROTEIN"/>
    <property type="match status" value="1"/>
</dbReference>
<dbReference type="Proteomes" id="UP000011708">
    <property type="component" value="Chromosome"/>
</dbReference>
<comment type="caution">
    <text evidence="2">The sequence shown here is derived from an EMBL/GenBank/DDBJ whole genome shotgun (WGS) entry which is preliminary data.</text>
</comment>
<dbReference type="PATRIC" id="fig|999431.4.peg.648"/>
<keyword evidence="1" id="KW-0732">Signal</keyword>
<evidence type="ECO:0008006" key="3">
    <source>
        <dbReference type="Google" id="ProtNLM"/>
    </source>
</evidence>
<feature type="signal peptide" evidence="1">
    <location>
        <begin position="1"/>
        <end position="27"/>
    </location>
</feature>